<evidence type="ECO:0000313" key="1">
    <source>
        <dbReference type="EMBL" id="KAK0634649.1"/>
    </source>
</evidence>
<dbReference type="Proteomes" id="UP001174934">
    <property type="component" value="Unassembled WGS sequence"/>
</dbReference>
<organism evidence="1 2">
    <name type="scientific">Bombardia bombarda</name>
    <dbReference type="NCBI Taxonomy" id="252184"/>
    <lineage>
        <taxon>Eukaryota</taxon>
        <taxon>Fungi</taxon>
        <taxon>Dikarya</taxon>
        <taxon>Ascomycota</taxon>
        <taxon>Pezizomycotina</taxon>
        <taxon>Sordariomycetes</taxon>
        <taxon>Sordariomycetidae</taxon>
        <taxon>Sordariales</taxon>
        <taxon>Lasiosphaeriaceae</taxon>
        <taxon>Bombardia</taxon>
    </lineage>
</organism>
<reference evidence="1" key="1">
    <citation type="submission" date="2023-06" db="EMBL/GenBank/DDBJ databases">
        <title>Genome-scale phylogeny and comparative genomics of the fungal order Sordariales.</title>
        <authorList>
            <consortium name="Lawrence Berkeley National Laboratory"/>
            <person name="Hensen N."/>
            <person name="Bonometti L."/>
            <person name="Westerberg I."/>
            <person name="Brannstrom I.O."/>
            <person name="Guillou S."/>
            <person name="Cros-Aarteil S."/>
            <person name="Calhoun S."/>
            <person name="Haridas S."/>
            <person name="Kuo A."/>
            <person name="Mondo S."/>
            <person name="Pangilinan J."/>
            <person name="Riley R."/>
            <person name="LaButti K."/>
            <person name="Andreopoulos B."/>
            <person name="Lipzen A."/>
            <person name="Chen C."/>
            <person name="Yanf M."/>
            <person name="Daum C."/>
            <person name="Ng V."/>
            <person name="Clum A."/>
            <person name="Steindorff A."/>
            <person name="Ohm R."/>
            <person name="Martin F."/>
            <person name="Silar P."/>
            <person name="Natvig D."/>
            <person name="Lalanne C."/>
            <person name="Gautier V."/>
            <person name="Ament-velasquez S.L."/>
            <person name="Kruys A."/>
            <person name="Hutchinson M.I."/>
            <person name="Powell A.J."/>
            <person name="Barry K."/>
            <person name="Miller A.N."/>
            <person name="Grigoriev I.V."/>
            <person name="Debuchy R."/>
            <person name="Gladieux P."/>
            <person name="Thoren M.H."/>
            <person name="Johannesson H."/>
        </authorList>
    </citation>
    <scope>NUCLEOTIDE SEQUENCE</scope>
    <source>
        <strain evidence="1">SMH3391-2</strain>
    </source>
</reference>
<dbReference type="Pfam" id="PF11917">
    <property type="entry name" value="DUF3435"/>
    <property type="match status" value="1"/>
</dbReference>
<dbReference type="EMBL" id="JAULSR010000001">
    <property type="protein sequence ID" value="KAK0634649.1"/>
    <property type="molecule type" value="Genomic_DNA"/>
</dbReference>
<keyword evidence="2" id="KW-1185">Reference proteome</keyword>
<proteinExistence type="predicted"/>
<sequence length="173" mass="19345">MKRSSLLAIINFGRFGIAAPLLPASEMRTNLGHTYSLRVGTGGRLDGSLTAPLRNFILSNSSNVFETSYLPVNIRANLMKTSFGSLVGDTDVLISRARQAFLKRDDQAPVYITKDDWDGFEKRSDIQLLRSEYQGLPSQGEEAKKKLGKIKSIKDRLEMLLLLKRRETYFSGG</sequence>
<comment type="caution">
    <text evidence="1">The sequence shown here is derived from an EMBL/GenBank/DDBJ whole genome shotgun (WGS) entry which is preliminary data.</text>
</comment>
<dbReference type="InterPro" id="IPR021842">
    <property type="entry name" value="DUF3435"/>
</dbReference>
<gene>
    <name evidence="1" type="ORF">B0T17DRAFT_12707</name>
</gene>
<dbReference type="AlphaFoldDB" id="A0AA39XII4"/>
<protein>
    <submittedName>
        <fullName evidence="1">Uncharacterized protein</fullName>
    </submittedName>
</protein>
<evidence type="ECO:0000313" key="2">
    <source>
        <dbReference type="Proteomes" id="UP001174934"/>
    </source>
</evidence>
<name>A0AA39XII4_9PEZI</name>
<accession>A0AA39XII4</accession>